<evidence type="ECO:0000313" key="3">
    <source>
        <dbReference type="Proteomes" id="UP001141552"/>
    </source>
</evidence>
<feature type="region of interest" description="Disordered" evidence="1">
    <location>
        <begin position="18"/>
        <end position="54"/>
    </location>
</feature>
<feature type="non-terminal residue" evidence="2">
    <location>
        <position position="54"/>
    </location>
</feature>
<organism evidence="2 3">
    <name type="scientific">Turnera subulata</name>
    <dbReference type="NCBI Taxonomy" id="218843"/>
    <lineage>
        <taxon>Eukaryota</taxon>
        <taxon>Viridiplantae</taxon>
        <taxon>Streptophyta</taxon>
        <taxon>Embryophyta</taxon>
        <taxon>Tracheophyta</taxon>
        <taxon>Spermatophyta</taxon>
        <taxon>Magnoliopsida</taxon>
        <taxon>eudicotyledons</taxon>
        <taxon>Gunneridae</taxon>
        <taxon>Pentapetalae</taxon>
        <taxon>rosids</taxon>
        <taxon>fabids</taxon>
        <taxon>Malpighiales</taxon>
        <taxon>Passifloraceae</taxon>
        <taxon>Turnera</taxon>
    </lineage>
</organism>
<sequence>LQLQSSLEINWKLELQSNPDNRITKELQRDKEREKEERKKRDLPEERLGETGDG</sequence>
<reference evidence="2" key="1">
    <citation type="submission" date="2022-02" db="EMBL/GenBank/DDBJ databases">
        <authorList>
            <person name="Henning P.M."/>
            <person name="McCubbin A.G."/>
            <person name="Shore J.S."/>
        </authorList>
    </citation>
    <scope>NUCLEOTIDE SEQUENCE</scope>
    <source>
        <strain evidence="2">F60SS</strain>
        <tissue evidence="2">Leaves</tissue>
    </source>
</reference>
<name>A0A9Q0FLK5_9ROSI</name>
<keyword evidence="3" id="KW-1185">Reference proteome</keyword>
<dbReference type="Proteomes" id="UP001141552">
    <property type="component" value="Unassembled WGS sequence"/>
</dbReference>
<evidence type="ECO:0000256" key="1">
    <source>
        <dbReference type="SAM" id="MobiDB-lite"/>
    </source>
</evidence>
<comment type="caution">
    <text evidence="2">The sequence shown here is derived from an EMBL/GenBank/DDBJ whole genome shotgun (WGS) entry which is preliminary data.</text>
</comment>
<feature type="non-terminal residue" evidence="2">
    <location>
        <position position="1"/>
    </location>
</feature>
<gene>
    <name evidence="2" type="ORF">Tsubulata_001935</name>
</gene>
<reference evidence="2" key="2">
    <citation type="journal article" date="2023" name="Plants (Basel)">
        <title>Annotation of the Turnera subulata (Passifloraceae) Draft Genome Reveals the S-Locus Evolved after the Divergence of Turneroideae from Passifloroideae in a Stepwise Manner.</title>
        <authorList>
            <person name="Henning P.M."/>
            <person name="Roalson E.H."/>
            <person name="Mir W."/>
            <person name="McCubbin A.G."/>
            <person name="Shore J.S."/>
        </authorList>
    </citation>
    <scope>NUCLEOTIDE SEQUENCE</scope>
    <source>
        <strain evidence="2">F60SS</strain>
    </source>
</reference>
<feature type="compositionally biased region" description="Basic and acidic residues" evidence="1">
    <location>
        <begin position="22"/>
        <end position="54"/>
    </location>
</feature>
<proteinExistence type="predicted"/>
<dbReference type="AlphaFoldDB" id="A0A9Q0FLK5"/>
<dbReference type="EMBL" id="JAKUCV010005064">
    <property type="protein sequence ID" value="KAJ4832850.1"/>
    <property type="molecule type" value="Genomic_DNA"/>
</dbReference>
<protein>
    <submittedName>
        <fullName evidence="2">Uncharacterized protein</fullName>
    </submittedName>
</protein>
<evidence type="ECO:0000313" key="2">
    <source>
        <dbReference type="EMBL" id="KAJ4832850.1"/>
    </source>
</evidence>
<accession>A0A9Q0FLK5</accession>